<dbReference type="OrthoDB" id="7278008at2"/>
<sequence>MTDRPEGIPESEADRPAREFRRYVTGGVLSLALTLAAFGAVALRLVAGQGALVVLGLLALAQIVVQFRYFLHIDLQKSHRDDLQLILFTALIVGLMVGGTIWILFDQHTRM</sequence>
<dbReference type="EMBL" id="RQXX01000008">
    <property type="protein sequence ID" value="RVV96790.1"/>
    <property type="molecule type" value="Genomic_DNA"/>
</dbReference>
<dbReference type="GO" id="GO:0015990">
    <property type="term" value="P:electron transport coupled proton transport"/>
    <property type="evidence" value="ECO:0007669"/>
    <property type="project" value="TreeGrafter"/>
</dbReference>
<name>A0A438ADL0_9RHOB</name>
<evidence type="ECO:0000256" key="9">
    <source>
        <dbReference type="ARBA" id="ARBA00025694"/>
    </source>
</evidence>
<keyword evidence="6 14" id="KW-0812">Transmembrane</keyword>
<evidence type="ECO:0000256" key="14">
    <source>
        <dbReference type="SAM" id="Phobius"/>
    </source>
</evidence>
<protein>
    <recommendedName>
        <fullName evidence="4">Cytochrome bo(3) ubiquinol oxidase subunit 4</fullName>
    </recommendedName>
    <alternativeName>
        <fullName evidence="13">Cytochrome o ubiquinol oxidase subunit 4</fullName>
    </alternativeName>
    <alternativeName>
        <fullName evidence="10">Oxidase bo(3) subunit 4</fullName>
    </alternativeName>
    <alternativeName>
        <fullName evidence="11">Ubiquinol oxidase polypeptide IV</fullName>
    </alternativeName>
    <alternativeName>
        <fullName evidence="12">Ubiquinol oxidase subunit 4</fullName>
    </alternativeName>
</protein>
<dbReference type="PANTHER" id="PTHR36835:SF1">
    <property type="entry name" value="CYTOCHROME BO(3) UBIQUINOL OXIDASE SUBUNIT 4"/>
    <property type="match status" value="1"/>
</dbReference>
<comment type="caution">
    <text evidence="15">The sequence shown here is derived from an EMBL/GenBank/DDBJ whole genome shotgun (WGS) entry which is preliminary data.</text>
</comment>
<evidence type="ECO:0000256" key="8">
    <source>
        <dbReference type="ARBA" id="ARBA00023136"/>
    </source>
</evidence>
<keyword evidence="7 14" id="KW-1133">Transmembrane helix</keyword>
<comment type="function">
    <text evidence="9">Cytochrome bo(3) ubiquinol terminal oxidase is the component of the aerobic respiratory chain of E.coli that predominates when cells are grown at high aeration. Has proton pump activity across the membrane in addition to electron transfer, pumping 2 protons/electron.</text>
</comment>
<dbReference type="Proteomes" id="UP000285908">
    <property type="component" value="Unassembled WGS sequence"/>
</dbReference>
<keyword evidence="5" id="KW-1003">Cell membrane</keyword>
<feature type="transmembrane region" description="Helical" evidence="14">
    <location>
        <begin position="51"/>
        <end position="71"/>
    </location>
</feature>
<evidence type="ECO:0000256" key="6">
    <source>
        <dbReference type="ARBA" id="ARBA00022692"/>
    </source>
</evidence>
<evidence type="ECO:0000313" key="16">
    <source>
        <dbReference type="Proteomes" id="UP000285908"/>
    </source>
</evidence>
<keyword evidence="16" id="KW-1185">Reference proteome</keyword>
<evidence type="ECO:0000256" key="2">
    <source>
        <dbReference type="ARBA" id="ARBA00008079"/>
    </source>
</evidence>
<accession>A0A438ADL0</accession>
<dbReference type="AlphaFoldDB" id="A0A438ADL0"/>
<dbReference type="PANTHER" id="PTHR36835">
    <property type="entry name" value="CYTOCHROME BO(3) UBIQUINOL OXIDASE SUBUNIT 4"/>
    <property type="match status" value="1"/>
</dbReference>
<dbReference type="GO" id="GO:0015078">
    <property type="term" value="F:proton transmembrane transporter activity"/>
    <property type="evidence" value="ECO:0007669"/>
    <property type="project" value="TreeGrafter"/>
</dbReference>
<evidence type="ECO:0000256" key="13">
    <source>
        <dbReference type="ARBA" id="ARBA00032185"/>
    </source>
</evidence>
<evidence type="ECO:0000256" key="1">
    <source>
        <dbReference type="ARBA" id="ARBA00004651"/>
    </source>
</evidence>
<evidence type="ECO:0000256" key="5">
    <source>
        <dbReference type="ARBA" id="ARBA00022475"/>
    </source>
</evidence>
<feature type="transmembrane region" description="Helical" evidence="14">
    <location>
        <begin position="83"/>
        <end position="105"/>
    </location>
</feature>
<comment type="similarity">
    <text evidence="2">Belongs to the cytochrome c oxidase bacterial subunit 4 family.</text>
</comment>
<feature type="transmembrane region" description="Helical" evidence="14">
    <location>
        <begin position="23"/>
        <end position="45"/>
    </location>
</feature>
<reference evidence="15 16" key="1">
    <citation type="submission" date="2018-11" db="EMBL/GenBank/DDBJ databases">
        <title>Mesobaculum littorinae gen. nov., sp. nov., isolated from Littorina scabra that represents a novel genus of the order Rhodobacteraceae.</title>
        <authorList>
            <person name="Li F."/>
        </authorList>
    </citation>
    <scope>NUCLEOTIDE SEQUENCE [LARGE SCALE GENOMIC DNA]</scope>
    <source>
        <strain evidence="15 16">M0103</strain>
    </source>
</reference>
<dbReference type="Pfam" id="PF03626">
    <property type="entry name" value="COX4_pro"/>
    <property type="match status" value="1"/>
</dbReference>
<dbReference type="GO" id="GO:0009319">
    <property type="term" value="C:cytochrome o ubiquinol oxidase complex"/>
    <property type="evidence" value="ECO:0007669"/>
    <property type="project" value="TreeGrafter"/>
</dbReference>
<evidence type="ECO:0000256" key="3">
    <source>
        <dbReference type="ARBA" id="ARBA00011700"/>
    </source>
</evidence>
<dbReference type="InterPro" id="IPR005171">
    <property type="entry name" value="Cyt_c_oxidase_su4_prok"/>
</dbReference>
<dbReference type="GO" id="GO:0009486">
    <property type="term" value="F:cytochrome bo3 ubiquinol oxidase activity"/>
    <property type="evidence" value="ECO:0007669"/>
    <property type="project" value="TreeGrafter"/>
</dbReference>
<comment type="subunit">
    <text evidence="3">Heterooctamer of two A chains, two B chains, two C chains and two D chains.</text>
</comment>
<dbReference type="InterPro" id="IPR050968">
    <property type="entry name" value="Cytochrome_c_oxidase_bac_sub4"/>
</dbReference>
<evidence type="ECO:0000256" key="4">
    <source>
        <dbReference type="ARBA" id="ARBA00014689"/>
    </source>
</evidence>
<evidence type="ECO:0000256" key="12">
    <source>
        <dbReference type="ARBA" id="ARBA00031887"/>
    </source>
</evidence>
<dbReference type="GO" id="GO:0005886">
    <property type="term" value="C:plasma membrane"/>
    <property type="evidence" value="ECO:0007669"/>
    <property type="project" value="UniProtKB-SubCell"/>
</dbReference>
<keyword evidence="8 14" id="KW-0472">Membrane</keyword>
<comment type="subcellular location">
    <subcellularLocation>
        <location evidence="1">Cell membrane</location>
        <topology evidence="1">Multi-pass membrane protein</topology>
    </subcellularLocation>
</comment>
<evidence type="ECO:0000313" key="15">
    <source>
        <dbReference type="EMBL" id="RVV96790.1"/>
    </source>
</evidence>
<proteinExistence type="inferred from homology"/>
<evidence type="ECO:0000256" key="11">
    <source>
        <dbReference type="ARBA" id="ARBA00030211"/>
    </source>
</evidence>
<dbReference type="RefSeq" id="WP_127907834.1">
    <property type="nucleotide sequence ID" value="NZ_RQXX01000008.1"/>
</dbReference>
<gene>
    <name evidence="15" type="ORF">EKE94_17020</name>
</gene>
<evidence type="ECO:0000256" key="7">
    <source>
        <dbReference type="ARBA" id="ARBA00022989"/>
    </source>
</evidence>
<evidence type="ECO:0000256" key="10">
    <source>
        <dbReference type="ARBA" id="ARBA00030071"/>
    </source>
</evidence>
<organism evidence="15 16">
    <name type="scientific">Mesobaculum littorinae</name>
    <dbReference type="NCBI Taxonomy" id="2486419"/>
    <lineage>
        <taxon>Bacteria</taxon>
        <taxon>Pseudomonadati</taxon>
        <taxon>Pseudomonadota</taxon>
        <taxon>Alphaproteobacteria</taxon>
        <taxon>Rhodobacterales</taxon>
        <taxon>Roseobacteraceae</taxon>
        <taxon>Mesobaculum</taxon>
    </lineage>
</organism>
<dbReference type="GO" id="GO:0019646">
    <property type="term" value="P:aerobic electron transport chain"/>
    <property type="evidence" value="ECO:0007669"/>
    <property type="project" value="TreeGrafter"/>
</dbReference>